<dbReference type="Proteomes" id="UP001608902">
    <property type="component" value="Unassembled WGS sequence"/>
</dbReference>
<protein>
    <submittedName>
        <fullName evidence="1">Uncharacterized protein</fullName>
    </submittedName>
</protein>
<evidence type="ECO:0000313" key="1">
    <source>
        <dbReference type="EMBL" id="MFH4977007.1"/>
    </source>
</evidence>
<dbReference type="AlphaFoldDB" id="A0ABD6ECL0"/>
<dbReference type="EMBL" id="JBGFUD010001996">
    <property type="protein sequence ID" value="MFH4977007.1"/>
    <property type="molecule type" value="Genomic_DNA"/>
</dbReference>
<name>A0ABD6ECL0_9BILA</name>
<organism evidence="1 2">
    <name type="scientific">Gnathostoma spinigerum</name>
    <dbReference type="NCBI Taxonomy" id="75299"/>
    <lineage>
        <taxon>Eukaryota</taxon>
        <taxon>Metazoa</taxon>
        <taxon>Ecdysozoa</taxon>
        <taxon>Nematoda</taxon>
        <taxon>Chromadorea</taxon>
        <taxon>Rhabditida</taxon>
        <taxon>Spirurina</taxon>
        <taxon>Gnathostomatomorpha</taxon>
        <taxon>Gnathostomatoidea</taxon>
        <taxon>Gnathostomatidae</taxon>
        <taxon>Gnathostoma</taxon>
    </lineage>
</organism>
<sequence length="105" mass="12094">MSPQDRCGPFIWMLAYALHCGTSSKICYDTKAKVIRPEKDKVIRLSADKALLKANLRQDRIKLKVSYRLEAFMGRRQMIIVLVHAKRSVEEDMHRIPNIGPSRSP</sequence>
<accession>A0ABD6ECL0</accession>
<gene>
    <name evidence="1" type="ORF">AB6A40_003716</name>
</gene>
<proteinExistence type="predicted"/>
<reference evidence="1 2" key="1">
    <citation type="submission" date="2024-08" db="EMBL/GenBank/DDBJ databases">
        <title>Gnathostoma spinigerum genome.</title>
        <authorList>
            <person name="Gonzalez-Bertolin B."/>
            <person name="Monzon S."/>
            <person name="Zaballos A."/>
            <person name="Jimenez P."/>
            <person name="Dekumyoy P."/>
            <person name="Varona S."/>
            <person name="Cuesta I."/>
            <person name="Sumanam S."/>
            <person name="Adisakwattana P."/>
            <person name="Gasser R.B."/>
            <person name="Hernandez-Gonzalez A."/>
            <person name="Young N.D."/>
            <person name="Perteguer M.J."/>
        </authorList>
    </citation>
    <scope>NUCLEOTIDE SEQUENCE [LARGE SCALE GENOMIC DNA]</scope>
    <source>
        <strain evidence="1">AL3</strain>
        <tissue evidence="1">Liver</tissue>
    </source>
</reference>
<evidence type="ECO:0000313" key="2">
    <source>
        <dbReference type="Proteomes" id="UP001608902"/>
    </source>
</evidence>
<comment type="caution">
    <text evidence="1">The sequence shown here is derived from an EMBL/GenBank/DDBJ whole genome shotgun (WGS) entry which is preliminary data.</text>
</comment>
<keyword evidence="2" id="KW-1185">Reference proteome</keyword>